<proteinExistence type="predicted"/>
<protein>
    <submittedName>
        <fullName evidence="1">Uncharacterized protein</fullName>
    </submittedName>
</protein>
<keyword evidence="2" id="KW-1185">Reference proteome</keyword>
<accession>A0A098S5G4</accession>
<dbReference type="EMBL" id="JPOS01000039">
    <property type="protein sequence ID" value="KGE87058.1"/>
    <property type="molecule type" value="Genomic_DNA"/>
</dbReference>
<evidence type="ECO:0000313" key="1">
    <source>
        <dbReference type="EMBL" id="KGE87058.1"/>
    </source>
</evidence>
<dbReference type="OrthoDB" id="6395529at2"/>
<gene>
    <name evidence="1" type="ORF">IX84_18785</name>
</gene>
<dbReference type="Proteomes" id="UP000029736">
    <property type="component" value="Unassembled WGS sequence"/>
</dbReference>
<dbReference type="STRING" id="1524460.IX84_18785"/>
<dbReference type="RefSeq" id="WP_044223743.1">
    <property type="nucleotide sequence ID" value="NZ_JBKAGJ010000008.1"/>
</dbReference>
<dbReference type="AlphaFoldDB" id="A0A098S5G4"/>
<organism evidence="1 2">
    <name type="scientific">Phaeodactylibacter xiamenensis</name>
    <dbReference type="NCBI Taxonomy" id="1524460"/>
    <lineage>
        <taxon>Bacteria</taxon>
        <taxon>Pseudomonadati</taxon>
        <taxon>Bacteroidota</taxon>
        <taxon>Saprospiria</taxon>
        <taxon>Saprospirales</taxon>
        <taxon>Haliscomenobacteraceae</taxon>
        <taxon>Phaeodactylibacter</taxon>
    </lineage>
</organism>
<sequence>MFKRGDFVRVKPGTVLDTGEIAENWGGEIFHVNEKDGLYGMGLDAPTIDSLSDEYLTHVRERGEEVVEYYFKAEDLEHAPSRSTEQEIMAAIERLVDRERKLELTEESLWVAKQEAWKTAFRESPFFEPIAEFETSNVSMAVDSFLNYLYNYECVLPEEWAPEHVRAVCLEWAPGKVTARPEEFRPYGKVVIAFLRFLGDAGHIKNAAELIETVEEIKDRIPVEAAKESNWGPAKAMMMEAMQQGVDLSSKESIEAYLMQRQMAAFAEQPRNTTPPEDPFKGIGRNQKITVRYADGEVRSDIKFKKVEKDLRAGKCEITSN</sequence>
<reference evidence="1 2" key="1">
    <citation type="journal article" date="2014" name="Int. J. Syst. Evol. Microbiol.">
        <title>Phaeodactylibacter xiamenensis gen. nov., sp. nov., a member of the family Saprospiraceae isolated from the marine alga Phaeodactylum tricornutum.</title>
        <authorList>
            <person name="Chen Z.Jr."/>
            <person name="Lei X."/>
            <person name="Lai Q."/>
            <person name="Li Y."/>
            <person name="Zhang B."/>
            <person name="Zhang J."/>
            <person name="Zhang H."/>
            <person name="Yang L."/>
            <person name="Zheng W."/>
            <person name="Tian Y."/>
            <person name="Yu Z."/>
            <person name="Xu H.Jr."/>
            <person name="Zheng T."/>
        </authorList>
    </citation>
    <scope>NUCLEOTIDE SEQUENCE [LARGE SCALE GENOMIC DNA]</scope>
    <source>
        <strain evidence="1 2">KD52</strain>
    </source>
</reference>
<evidence type="ECO:0000313" key="2">
    <source>
        <dbReference type="Proteomes" id="UP000029736"/>
    </source>
</evidence>
<name>A0A098S5G4_9BACT</name>
<comment type="caution">
    <text evidence="1">The sequence shown here is derived from an EMBL/GenBank/DDBJ whole genome shotgun (WGS) entry which is preliminary data.</text>
</comment>